<evidence type="ECO:0000313" key="3">
    <source>
        <dbReference type="Proteomes" id="UP000093902"/>
    </source>
</evidence>
<reference evidence="3" key="1">
    <citation type="submission" date="2016-06" db="EMBL/GenBank/DDBJ databases">
        <authorList>
            <person name="Sutton G."/>
            <person name="Brinkac L."/>
            <person name="Sanka R."/>
            <person name="Adams M."/>
            <person name="Lau E."/>
            <person name="Mehaffy C."/>
            <person name="Tameris M."/>
            <person name="Hatherill M."/>
            <person name="Hanekom W."/>
            <person name="Mahomed H."/>
            <person name="Mcshane H."/>
        </authorList>
    </citation>
    <scope>NUCLEOTIDE SEQUENCE [LARGE SCALE GENOMIC DNA]</scope>
    <source>
        <strain evidence="3">852002-51209_SCH5440388</strain>
    </source>
</reference>
<dbReference type="OrthoDB" id="4276066at2"/>
<gene>
    <name evidence="2" type="ORF">A5792_07840</name>
</gene>
<dbReference type="EMBL" id="LZSO01000051">
    <property type="protein sequence ID" value="OBB21935.1"/>
    <property type="molecule type" value="Genomic_DNA"/>
</dbReference>
<dbReference type="InterPro" id="IPR000073">
    <property type="entry name" value="AB_hydrolase_1"/>
</dbReference>
<dbReference type="Pfam" id="PF12697">
    <property type="entry name" value="Abhydrolase_6"/>
    <property type="match status" value="1"/>
</dbReference>
<proteinExistence type="predicted"/>
<dbReference type="RefSeq" id="WP_064938161.1">
    <property type="nucleotide sequence ID" value="NZ_LZSO01000051.1"/>
</dbReference>
<feature type="domain" description="AB hydrolase-1" evidence="1">
    <location>
        <begin position="32"/>
        <end position="253"/>
    </location>
</feature>
<dbReference type="Gene3D" id="3.40.50.1820">
    <property type="entry name" value="alpha/beta hydrolase"/>
    <property type="match status" value="1"/>
</dbReference>
<name>A0A1A0QI69_MYCPR</name>
<dbReference type="InterPro" id="IPR029058">
    <property type="entry name" value="AB_hydrolase_fold"/>
</dbReference>
<dbReference type="SUPFAM" id="SSF53474">
    <property type="entry name" value="alpha/beta-Hydrolases"/>
    <property type="match status" value="1"/>
</dbReference>
<comment type="caution">
    <text evidence="2">The sequence shown here is derived from an EMBL/GenBank/DDBJ whole genome shotgun (WGS) entry which is preliminary data.</text>
</comment>
<evidence type="ECO:0000313" key="2">
    <source>
        <dbReference type="EMBL" id="OBB21935.1"/>
    </source>
</evidence>
<accession>A0A1A0QI69</accession>
<evidence type="ECO:0000259" key="1">
    <source>
        <dbReference type="Pfam" id="PF12697"/>
    </source>
</evidence>
<dbReference type="AlphaFoldDB" id="A0A1A0QI69"/>
<organism evidence="2 3">
    <name type="scientific">Mycolicibacterium peregrinum</name>
    <name type="common">Mycobacterium peregrinum</name>
    <dbReference type="NCBI Taxonomy" id="43304"/>
    <lineage>
        <taxon>Bacteria</taxon>
        <taxon>Bacillati</taxon>
        <taxon>Actinomycetota</taxon>
        <taxon>Actinomycetes</taxon>
        <taxon>Mycobacteriales</taxon>
        <taxon>Mycobacteriaceae</taxon>
        <taxon>Mycolicibacterium</taxon>
    </lineage>
</organism>
<sequence>MSKTVPHPRVVMVDGVPMSALVAESPDPRAVVVALHGGATTSAYFDCPGHPELSLLRTAVGQGYTVVALDRPGYGASAAYPDAMARPEQRVALAFGAIQRITGAADLFVLGHSMGCELALHLAVQRPEVIGVSLAGTGRRYHPAAQELLKDASPVNRPRGLRELLWEPARLYPPDVIGAGLSAGGTAYEGDVVKTWSRQEFPALAGQTTVPVQFLAGEFENVWQSDPEALAAIGAMFTVSPRVETGELSDSGHNLSVGLTAATYHRRVLSFADECVANRGVAPAKGTVNTELEVEAG</sequence>
<dbReference type="GO" id="GO:0003824">
    <property type="term" value="F:catalytic activity"/>
    <property type="evidence" value="ECO:0007669"/>
    <property type="project" value="UniProtKB-ARBA"/>
</dbReference>
<protein>
    <submittedName>
        <fullName evidence="2">Thioesterase</fullName>
    </submittedName>
</protein>
<dbReference type="STRING" id="43304.GCA_001403655_04328"/>
<dbReference type="Proteomes" id="UP000093902">
    <property type="component" value="Unassembled WGS sequence"/>
</dbReference>